<evidence type="ECO:0000256" key="11">
    <source>
        <dbReference type="SAM" id="MobiDB-lite"/>
    </source>
</evidence>
<comment type="function">
    <text evidence="10">Component of the transcription regulatory histone acetylation (HAT) complex SAGA, a multiprotein complex that activates transcription by remodeling chromatin and mediating histone acetylation and deubiquitination. Within the SAGA complex, participates in a subcomplex that specifically deubiquitinates histone H2B. The SAGA complex is recruited to specific gene promoters by activators, where it is required for transcription.</text>
</comment>
<name>A0A146MD06_LYGHE</name>
<dbReference type="GO" id="GO:0006357">
    <property type="term" value="P:regulation of transcription by RNA polymerase II"/>
    <property type="evidence" value="ECO:0007669"/>
    <property type="project" value="TreeGrafter"/>
</dbReference>
<comment type="subcellular location">
    <subcellularLocation>
        <location evidence="1 10">Nucleus</location>
    </subcellularLocation>
</comment>
<keyword evidence="3" id="KW-0863">Zinc-finger</keyword>
<dbReference type="GO" id="GO:0006325">
    <property type="term" value="P:chromatin organization"/>
    <property type="evidence" value="ECO:0007669"/>
    <property type="project" value="UniProtKB-KW"/>
</dbReference>
<sequence length="199" mass="22471">RRRPQTSTMVIMKKWEAVQQDAKLMYEKAKADVKKLVDNDPSSADNFAERVYSKIIDDLLLETVSQYHRAAVKGYADHVFPEGSQPNGDMMLVDDLLIDKRIVEDINCPNCSQLMSPLRFERHLTTCMNLGGRRSSRLASGRVTATSLKEASDPCPSTGTSDDGDDDWLIPFDKSSASHPKKKKMAQKNKNHKKVRFII</sequence>
<evidence type="ECO:0000256" key="5">
    <source>
        <dbReference type="ARBA" id="ARBA00022853"/>
    </source>
</evidence>
<comment type="subunit">
    <text evidence="10">Component of some SAGA transcription coactivator-HAT complexes.</text>
</comment>
<proteinExistence type="inferred from homology"/>
<dbReference type="GO" id="GO:0071819">
    <property type="term" value="C:DUBm complex"/>
    <property type="evidence" value="ECO:0007669"/>
    <property type="project" value="TreeGrafter"/>
</dbReference>
<evidence type="ECO:0000256" key="1">
    <source>
        <dbReference type="ARBA" id="ARBA00004123"/>
    </source>
</evidence>
<evidence type="ECO:0000256" key="3">
    <source>
        <dbReference type="ARBA" id="ARBA00022771"/>
    </source>
</evidence>
<keyword evidence="7 10" id="KW-0010">Activator</keyword>
<dbReference type="GO" id="GO:0000124">
    <property type="term" value="C:SAGA complex"/>
    <property type="evidence" value="ECO:0007669"/>
    <property type="project" value="TreeGrafter"/>
</dbReference>
<keyword evidence="6" id="KW-0805">Transcription regulation</keyword>
<dbReference type="InterPro" id="IPR013246">
    <property type="entry name" value="SAGA_su_Sgf11"/>
</dbReference>
<keyword evidence="9" id="KW-0539">Nucleus</keyword>
<keyword evidence="8" id="KW-0804">Transcription</keyword>
<evidence type="ECO:0000313" key="12">
    <source>
        <dbReference type="EMBL" id="JAQ16717.1"/>
    </source>
</evidence>
<gene>
    <name evidence="12" type="primary">Sgf11</name>
    <name evidence="12" type="ORF">g.53005</name>
</gene>
<dbReference type="AlphaFoldDB" id="A0A146MD06"/>
<reference evidence="12" key="1">
    <citation type="journal article" date="2016" name="Gigascience">
        <title>De novo construction of an expanded transcriptome assembly for the western tarnished plant bug, Lygus hesperus.</title>
        <authorList>
            <person name="Tassone E.E."/>
            <person name="Geib S.M."/>
            <person name="Hall B."/>
            <person name="Fabrick J.A."/>
            <person name="Brent C.S."/>
            <person name="Hull J.J."/>
        </authorList>
    </citation>
    <scope>NUCLEOTIDE SEQUENCE</scope>
</reference>
<dbReference type="EMBL" id="GDHC01001912">
    <property type="protein sequence ID" value="JAQ16717.1"/>
    <property type="molecule type" value="Transcribed_RNA"/>
</dbReference>
<dbReference type="InterPro" id="IPR051078">
    <property type="entry name" value="SGF11"/>
</dbReference>
<dbReference type="PANTHER" id="PTHR46367">
    <property type="entry name" value="ATAXIN-7-LIKE PROTEIN 3"/>
    <property type="match status" value="1"/>
</dbReference>
<protein>
    <recommendedName>
        <fullName evidence="10">SAGA-associated factor 11</fullName>
    </recommendedName>
</protein>
<dbReference type="PANTHER" id="PTHR46367:SF1">
    <property type="entry name" value="ATAXIN-7-LIKE PROTEIN 3"/>
    <property type="match status" value="1"/>
</dbReference>
<evidence type="ECO:0000256" key="6">
    <source>
        <dbReference type="ARBA" id="ARBA00023015"/>
    </source>
</evidence>
<evidence type="ECO:0000256" key="2">
    <source>
        <dbReference type="ARBA" id="ARBA00022723"/>
    </source>
</evidence>
<feature type="compositionally biased region" description="Basic residues" evidence="11">
    <location>
        <begin position="179"/>
        <end position="199"/>
    </location>
</feature>
<keyword evidence="4" id="KW-0862">Zinc</keyword>
<feature type="non-terminal residue" evidence="12">
    <location>
        <position position="1"/>
    </location>
</feature>
<feature type="region of interest" description="Disordered" evidence="11">
    <location>
        <begin position="138"/>
        <end position="199"/>
    </location>
</feature>
<dbReference type="GO" id="GO:0008270">
    <property type="term" value="F:zinc ion binding"/>
    <property type="evidence" value="ECO:0007669"/>
    <property type="project" value="UniProtKB-KW"/>
</dbReference>
<keyword evidence="5" id="KW-0156">Chromatin regulator</keyword>
<dbReference type="GO" id="GO:0003713">
    <property type="term" value="F:transcription coactivator activity"/>
    <property type="evidence" value="ECO:0007669"/>
    <property type="project" value="TreeGrafter"/>
</dbReference>
<evidence type="ECO:0000256" key="8">
    <source>
        <dbReference type="ARBA" id="ARBA00023163"/>
    </source>
</evidence>
<accession>A0A146MD06</accession>
<dbReference type="Pfam" id="PF08209">
    <property type="entry name" value="Sgf11"/>
    <property type="match status" value="1"/>
</dbReference>
<comment type="similarity">
    <text evidence="10">Belongs to the SGF11 family.</text>
</comment>
<evidence type="ECO:0000256" key="4">
    <source>
        <dbReference type="ARBA" id="ARBA00022833"/>
    </source>
</evidence>
<evidence type="ECO:0000256" key="9">
    <source>
        <dbReference type="ARBA" id="ARBA00023242"/>
    </source>
</evidence>
<keyword evidence="2" id="KW-0479">Metal-binding</keyword>
<evidence type="ECO:0000256" key="10">
    <source>
        <dbReference type="RuleBase" id="RU261113"/>
    </source>
</evidence>
<evidence type="ECO:0000256" key="7">
    <source>
        <dbReference type="ARBA" id="ARBA00023159"/>
    </source>
</evidence>
<organism evidence="12">
    <name type="scientific">Lygus hesperus</name>
    <name type="common">Western plant bug</name>
    <dbReference type="NCBI Taxonomy" id="30085"/>
    <lineage>
        <taxon>Eukaryota</taxon>
        <taxon>Metazoa</taxon>
        <taxon>Ecdysozoa</taxon>
        <taxon>Arthropoda</taxon>
        <taxon>Hexapoda</taxon>
        <taxon>Insecta</taxon>
        <taxon>Pterygota</taxon>
        <taxon>Neoptera</taxon>
        <taxon>Paraneoptera</taxon>
        <taxon>Hemiptera</taxon>
        <taxon>Heteroptera</taxon>
        <taxon>Panheteroptera</taxon>
        <taxon>Cimicomorpha</taxon>
        <taxon>Miridae</taxon>
        <taxon>Mirini</taxon>
        <taxon>Lygus</taxon>
    </lineage>
</organism>